<dbReference type="GO" id="GO:0006189">
    <property type="term" value="P:'de novo' IMP biosynthetic process"/>
    <property type="evidence" value="ECO:0007669"/>
    <property type="project" value="TreeGrafter"/>
</dbReference>
<dbReference type="InterPro" id="IPR002695">
    <property type="entry name" value="PurH-like"/>
</dbReference>
<dbReference type="Pfam" id="PF02142">
    <property type="entry name" value="MGS"/>
    <property type="match status" value="1"/>
</dbReference>
<reference evidence="2" key="2">
    <citation type="journal article" date="2014" name="ISME J.">
        <title>Microbial stratification in low pH oxic and suboxic macroscopic growths along an acid mine drainage.</title>
        <authorList>
            <person name="Mendez-Garcia C."/>
            <person name="Mesa V."/>
            <person name="Sprenger R.R."/>
            <person name="Richter M."/>
            <person name="Diez M.S."/>
            <person name="Solano J."/>
            <person name="Bargiela R."/>
            <person name="Golyshina O.V."/>
            <person name="Manteca A."/>
            <person name="Ramos J.L."/>
            <person name="Gallego J.R."/>
            <person name="Llorente I."/>
            <person name="Martins Dos Santos V.A."/>
            <person name="Jensen O.N."/>
            <person name="Pelaez A.I."/>
            <person name="Sanchez J."/>
            <person name="Ferrer M."/>
        </authorList>
    </citation>
    <scope>NUCLEOTIDE SEQUENCE</scope>
</reference>
<dbReference type="SUPFAM" id="SSF52335">
    <property type="entry name" value="Methylglyoxal synthase-like"/>
    <property type="match status" value="1"/>
</dbReference>
<dbReference type="InterPro" id="IPR036914">
    <property type="entry name" value="MGS-like_dom_sf"/>
</dbReference>
<proteinExistence type="predicted"/>
<reference evidence="2" key="1">
    <citation type="submission" date="2013-08" db="EMBL/GenBank/DDBJ databases">
        <authorList>
            <person name="Mendez C."/>
            <person name="Richter M."/>
            <person name="Ferrer M."/>
            <person name="Sanchez J."/>
        </authorList>
    </citation>
    <scope>NUCLEOTIDE SEQUENCE</scope>
</reference>
<evidence type="ECO:0000259" key="1">
    <source>
        <dbReference type="PROSITE" id="PS51855"/>
    </source>
</evidence>
<dbReference type="PANTHER" id="PTHR11692:SF0">
    <property type="entry name" value="BIFUNCTIONAL PURINE BIOSYNTHESIS PROTEIN ATIC"/>
    <property type="match status" value="1"/>
</dbReference>
<protein>
    <submittedName>
        <fullName evidence="2">MGS-like domain protein</fullName>
    </submittedName>
</protein>
<gene>
    <name evidence="2" type="ORF">B1A_07649</name>
</gene>
<sequence length="81" mass="8856">MNILVSVYDKDGLLGFLEAIGWKNHTIYASGGTYSYLIKNGIESINSSEITGFGELFDGRVKTLHPGIFSGILSRDINSDQ</sequence>
<dbReference type="GO" id="GO:0003937">
    <property type="term" value="F:IMP cyclohydrolase activity"/>
    <property type="evidence" value="ECO:0007669"/>
    <property type="project" value="InterPro"/>
</dbReference>
<accession>T1CK16</accession>
<dbReference type="GO" id="GO:0005829">
    <property type="term" value="C:cytosol"/>
    <property type="evidence" value="ECO:0007669"/>
    <property type="project" value="TreeGrafter"/>
</dbReference>
<dbReference type="Gene3D" id="3.40.50.1380">
    <property type="entry name" value="Methylglyoxal synthase-like domain"/>
    <property type="match status" value="1"/>
</dbReference>
<dbReference type="InterPro" id="IPR011607">
    <property type="entry name" value="MGS-like_dom"/>
</dbReference>
<organism evidence="2">
    <name type="scientific">mine drainage metagenome</name>
    <dbReference type="NCBI Taxonomy" id="410659"/>
    <lineage>
        <taxon>unclassified sequences</taxon>
        <taxon>metagenomes</taxon>
        <taxon>ecological metagenomes</taxon>
    </lineage>
</organism>
<evidence type="ECO:0000313" key="2">
    <source>
        <dbReference type="EMBL" id="EQD67624.1"/>
    </source>
</evidence>
<name>T1CK16_9ZZZZ</name>
<dbReference type="PROSITE" id="PS51855">
    <property type="entry name" value="MGS"/>
    <property type="match status" value="1"/>
</dbReference>
<dbReference type="PANTHER" id="PTHR11692">
    <property type="entry name" value="BIFUNCTIONAL PURINE BIOSYNTHESIS PROTEIN PURH"/>
    <property type="match status" value="1"/>
</dbReference>
<dbReference type="EMBL" id="AUZX01005497">
    <property type="protein sequence ID" value="EQD67624.1"/>
    <property type="molecule type" value="Genomic_DNA"/>
</dbReference>
<comment type="caution">
    <text evidence="2">The sequence shown here is derived from an EMBL/GenBank/DDBJ whole genome shotgun (WGS) entry which is preliminary data.</text>
</comment>
<feature type="domain" description="MGS-like" evidence="1">
    <location>
        <begin position="1"/>
        <end position="81"/>
    </location>
</feature>
<dbReference type="GO" id="GO:0004643">
    <property type="term" value="F:phosphoribosylaminoimidazolecarboxamide formyltransferase activity"/>
    <property type="evidence" value="ECO:0007669"/>
    <property type="project" value="InterPro"/>
</dbReference>
<dbReference type="AlphaFoldDB" id="T1CK16"/>
<feature type="non-terminal residue" evidence="2">
    <location>
        <position position="81"/>
    </location>
</feature>